<dbReference type="CDD" id="cd04048">
    <property type="entry name" value="C2A_Copine"/>
    <property type="match status" value="1"/>
</dbReference>
<dbReference type="InterPro" id="IPR010734">
    <property type="entry name" value="Copine_C"/>
</dbReference>
<evidence type="ECO:0000256" key="12">
    <source>
        <dbReference type="ARBA" id="ARBA00022949"/>
    </source>
</evidence>
<evidence type="ECO:0000256" key="11">
    <source>
        <dbReference type="ARBA" id="ARBA00022837"/>
    </source>
</evidence>
<evidence type="ECO:0000256" key="5">
    <source>
        <dbReference type="ARBA" id="ARBA00009048"/>
    </source>
</evidence>
<keyword evidence="7" id="KW-0963">Cytoplasm</keyword>
<dbReference type="GO" id="GO:0005544">
    <property type="term" value="F:calcium-dependent phospholipid binding"/>
    <property type="evidence" value="ECO:0007669"/>
    <property type="project" value="InterPro"/>
</dbReference>
<evidence type="ECO:0000256" key="4">
    <source>
        <dbReference type="ARBA" id="ARBA00004496"/>
    </source>
</evidence>
<dbReference type="PANTHER" id="PTHR10857">
    <property type="entry name" value="COPINE"/>
    <property type="match status" value="1"/>
</dbReference>
<evidence type="ECO:0000256" key="17">
    <source>
        <dbReference type="ARBA" id="ARBA00074834"/>
    </source>
</evidence>
<evidence type="ECO:0000256" key="16">
    <source>
        <dbReference type="ARBA" id="ARBA00065466"/>
    </source>
</evidence>
<dbReference type="SUPFAM" id="SSF53300">
    <property type="entry name" value="vWA-like"/>
    <property type="match status" value="1"/>
</dbReference>
<keyword evidence="13" id="KW-0472">Membrane</keyword>
<dbReference type="CDD" id="cd01459">
    <property type="entry name" value="vWA_copine_like"/>
    <property type="match status" value="1"/>
</dbReference>
<protein>
    <recommendedName>
        <fullName evidence="17">Copine-3</fullName>
    </recommendedName>
    <alternativeName>
        <fullName evidence="18">Copine III</fullName>
    </alternativeName>
</protein>
<keyword evidence="6" id="KW-1003">Cell membrane</keyword>
<dbReference type="GO" id="GO:0071277">
    <property type="term" value="P:cellular response to calcium ion"/>
    <property type="evidence" value="ECO:0007669"/>
    <property type="project" value="UniProtKB-ARBA"/>
</dbReference>
<dbReference type="GO" id="GO:0005886">
    <property type="term" value="C:plasma membrane"/>
    <property type="evidence" value="ECO:0007669"/>
    <property type="project" value="UniProtKB-SubCell"/>
</dbReference>
<dbReference type="FunFam" id="2.60.40.150:FF:000042">
    <property type="entry name" value="Copine 3"/>
    <property type="match status" value="1"/>
</dbReference>
<evidence type="ECO:0000256" key="18">
    <source>
        <dbReference type="ARBA" id="ARBA00076171"/>
    </source>
</evidence>
<dbReference type="InterPro" id="IPR035892">
    <property type="entry name" value="C2_domain_sf"/>
</dbReference>
<keyword evidence="14" id="KW-0539">Nucleus</keyword>
<keyword evidence="8" id="KW-0597">Phosphoprotein</keyword>
<dbReference type="GO" id="GO:0005925">
    <property type="term" value="C:focal adhesion"/>
    <property type="evidence" value="ECO:0007669"/>
    <property type="project" value="UniProtKB-SubCell"/>
</dbReference>
<feature type="domain" description="C2" evidence="19">
    <location>
        <begin position="129"/>
        <end position="259"/>
    </location>
</feature>
<evidence type="ECO:0000256" key="2">
    <source>
        <dbReference type="ARBA" id="ARBA00004236"/>
    </source>
</evidence>
<accession>A0A1B6GX04</accession>
<dbReference type="Pfam" id="PF07002">
    <property type="entry name" value="Copine"/>
    <property type="match status" value="1"/>
</dbReference>
<evidence type="ECO:0000313" key="20">
    <source>
        <dbReference type="EMBL" id="JAS66974.1"/>
    </source>
</evidence>
<comment type="similarity">
    <text evidence="5">Belongs to the copine family.</text>
</comment>
<feature type="domain" description="C2" evidence="19">
    <location>
        <begin position="1"/>
        <end position="124"/>
    </location>
</feature>
<gene>
    <name evidence="20" type="ORF">g.18686</name>
</gene>
<dbReference type="CDD" id="cd04047">
    <property type="entry name" value="C2B_Copine"/>
    <property type="match status" value="1"/>
</dbReference>
<evidence type="ECO:0000256" key="13">
    <source>
        <dbReference type="ARBA" id="ARBA00023136"/>
    </source>
</evidence>
<dbReference type="GO" id="GO:0005737">
    <property type="term" value="C:cytoplasm"/>
    <property type="evidence" value="ECO:0007669"/>
    <property type="project" value="UniProtKB-SubCell"/>
</dbReference>
<evidence type="ECO:0000256" key="1">
    <source>
        <dbReference type="ARBA" id="ARBA00004123"/>
    </source>
</evidence>
<dbReference type="PANTHER" id="PTHR10857:SF106">
    <property type="entry name" value="C2 DOMAIN-CONTAINING PROTEIN"/>
    <property type="match status" value="1"/>
</dbReference>
<dbReference type="GO" id="GO:0032991">
    <property type="term" value="C:protein-containing complex"/>
    <property type="evidence" value="ECO:0007669"/>
    <property type="project" value="UniProtKB-ARBA"/>
</dbReference>
<dbReference type="GO" id="GO:0046872">
    <property type="term" value="F:metal ion binding"/>
    <property type="evidence" value="ECO:0007669"/>
    <property type="project" value="UniProtKB-KW"/>
</dbReference>
<dbReference type="InterPro" id="IPR000008">
    <property type="entry name" value="C2_dom"/>
</dbReference>
<dbReference type="SMART" id="SM00239">
    <property type="entry name" value="C2"/>
    <property type="match status" value="2"/>
</dbReference>
<evidence type="ECO:0000256" key="15">
    <source>
        <dbReference type="ARBA" id="ARBA00058857"/>
    </source>
</evidence>
<dbReference type="FunFam" id="2.60.40.150:FF:000099">
    <property type="entry name" value="Copine 3"/>
    <property type="match status" value="1"/>
</dbReference>
<dbReference type="InterPro" id="IPR037768">
    <property type="entry name" value="C2B_Copine"/>
</dbReference>
<evidence type="ECO:0000256" key="3">
    <source>
        <dbReference type="ARBA" id="ARBA00004246"/>
    </source>
</evidence>
<evidence type="ECO:0000259" key="19">
    <source>
        <dbReference type="PROSITE" id="PS50004"/>
    </source>
</evidence>
<evidence type="ECO:0000256" key="8">
    <source>
        <dbReference type="ARBA" id="ARBA00022553"/>
    </source>
</evidence>
<dbReference type="EMBL" id="GECZ01002795">
    <property type="protein sequence ID" value="JAS66974.1"/>
    <property type="molecule type" value="Transcribed_RNA"/>
</dbReference>
<dbReference type="InterPro" id="IPR002035">
    <property type="entry name" value="VWF_A"/>
</dbReference>
<comment type="subunit">
    <text evidence="16">Monomer. Interacts with ERBB2 (preferentially with the tyrosine phosphorylated form); this interaction occurs at the cell membrane and is increased in a growth factor heregulin-dependent manner. Interacts with SHC1; this interaction may mediate the binding of CPNE3 with ERBB2. Interacts with RACK1.</text>
</comment>
<evidence type="ECO:0000256" key="14">
    <source>
        <dbReference type="ARBA" id="ARBA00023242"/>
    </source>
</evidence>
<comment type="function">
    <text evidence="15">Calcium-dependent phospholipid-binding protein that plays a role in ERBB2-mediated tumor cell migration in response to growth factor heregulin stimulation.</text>
</comment>
<evidence type="ECO:0000256" key="10">
    <source>
        <dbReference type="ARBA" id="ARBA00022737"/>
    </source>
</evidence>
<dbReference type="InterPro" id="IPR036465">
    <property type="entry name" value="vWFA_dom_sf"/>
</dbReference>
<dbReference type="GO" id="GO:0005634">
    <property type="term" value="C:nucleus"/>
    <property type="evidence" value="ECO:0007669"/>
    <property type="project" value="UniProtKB-SubCell"/>
</dbReference>
<dbReference type="Gene3D" id="2.60.40.150">
    <property type="entry name" value="C2 domain"/>
    <property type="match status" value="2"/>
</dbReference>
<dbReference type="Pfam" id="PF00168">
    <property type="entry name" value="C2"/>
    <property type="match status" value="2"/>
</dbReference>
<organism evidence="20">
    <name type="scientific">Cuerna arida</name>
    <dbReference type="NCBI Taxonomy" id="1464854"/>
    <lineage>
        <taxon>Eukaryota</taxon>
        <taxon>Metazoa</taxon>
        <taxon>Ecdysozoa</taxon>
        <taxon>Arthropoda</taxon>
        <taxon>Hexapoda</taxon>
        <taxon>Insecta</taxon>
        <taxon>Pterygota</taxon>
        <taxon>Neoptera</taxon>
        <taxon>Paraneoptera</taxon>
        <taxon>Hemiptera</taxon>
        <taxon>Auchenorrhyncha</taxon>
        <taxon>Membracoidea</taxon>
        <taxon>Cicadellidae</taxon>
        <taxon>Cicadellinae</taxon>
        <taxon>Proconiini</taxon>
        <taxon>Cuerna</taxon>
    </lineage>
</organism>
<dbReference type="InterPro" id="IPR045052">
    <property type="entry name" value="Copine"/>
</dbReference>
<evidence type="ECO:0000256" key="6">
    <source>
        <dbReference type="ARBA" id="ARBA00022475"/>
    </source>
</evidence>
<evidence type="ECO:0000256" key="7">
    <source>
        <dbReference type="ARBA" id="ARBA00022490"/>
    </source>
</evidence>
<dbReference type="AlphaFoldDB" id="A0A1B6GX04"/>
<dbReference type="PROSITE" id="PS50004">
    <property type="entry name" value="C2"/>
    <property type="match status" value="2"/>
</dbReference>
<sequence length="577" mass="64544">MSAPFTPGSASQPTTEVELTLSCRQLTGKDVLSKSDPMCVTYIRPFGENRWVEYHRTEVISNSHDPDFAAKMHLAYRFEEQQPLRFEIYDVDSSSPNLEQHDFLGAVSCNLGQIIGSGKVKLPLTQRSGRGDHGVNLGYLFVTAEELAALKDEVIFKFSGHKLDKKDIFGKSDPFLEIHKSMESGEYSLVHKTEVVKYNLNPHWKQFSIPVRTLCNGDYDRNLKFVCYDWNKSGRHSLIGEFYTTLKQLAEGPGPSTKFKLIHPEKQNENNTFSLWEYLSSFLMVRKREKYTHSGEVMLEHFELRPIYSFMDYIKGGTQLHCSIAIDFTGSNGDPTTPQSLHYIGPMPNCYEQAITAVGSIIQDYDSDKMFPVLGFGARLPPDGRVSHEFFVNMDPSSPYCTGVQGVLEAYRNCIRQVQLHGPTNFAPVVNHVARFAASYRDGSSYFILLILTDGVITDMPQTVQAVVAASVLPMSIIIVGVGNADFTAMETLDADTVALSHQGVKAARDIVQFVPFNKFVAMGDPRTARLRLAREVLAEIPTQFIGYMKANNITPKPPLANTTLLPPDPETLDTHT</sequence>
<name>A0A1B6GX04_9HEMI</name>
<keyword evidence="11" id="KW-0106">Calcium</keyword>
<keyword evidence="12" id="KW-0965">Cell junction</keyword>
<dbReference type="Gene3D" id="3.40.50.410">
    <property type="entry name" value="von Willebrand factor, type A domain"/>
    <property type="match status" value="1"/>
</dbReference>
<proteinExistence type="inferred from homology"/>
<reference evidence="20" key="1">
    <citation type="submission" date="2015-11" db="EMBL/GenBank/DDBJ databases">
        <title>De novo transcriptome assembly of four potential Pierce s Disease insect vectors from Arizona vineyards.</title>
        <authorList>
            <person name="Tassone E.E."/>
        </authorList>
    </citation>
    <scope>NUCLEOTIDE SEQUENCE</scope>
</reference>
<keyword evidence="10" id="KW-0677">Repeat</keyword>
<dbReference type="SMART" id="SM00327">
    <property type="entry name" value="VWA"/>
    <property type="match status" value="1"/>
</dbReference>
<evidence type="ECO:0000256" key="9">
    <source>
        <dbReference type="ARBA" id="ARBA00022723"/>
    </source>
</evidence>
<dbReference type="SUPFAM" id="SSF49562">
    <property type="entry name" value="C2 domain (Calcium/lipid-binding domain, CaLB)"/>
    <property type="match status" value="2"/>
</dbReference>
<keyword evidence="9" id="KW-0479">Metal-binding</keyword>
<comment type="subcellular location">
    <subcellularLocation>
        <location evidence="3">Cell junction</location>
        <location evidence="3">Focal adhesion</location>
    </subcellularLocation>
    <subcellularLocation>
        <location evidence="2">Cell membrane</location>
    </subcellularLocation>
    <subcellularLocation>
        <location evidence="4">Cytoplasm</location>
    </subcellularLocation>
    <subcellularLocation>
        <location evidence="1">Nucleus</location>
    </subcellularLocation>
</comment>